<keyword evidence="2" id="KW-0539">Nucleus</keyword>
<dbReference type="InterPro" id="IPR014002">
    <property type="entry name" value="Agenet_dom_plant"/>
</dbReference>
<name>A0AAD8P392_TARER</name>
<gene>
    <name evidence="4" type="ORF">QVD17_03312</name>
</gene>
<dbReference type="InterPro" id="IPR036142">
    <property type="entry name" value="ENT_dom-like_sf"/>
</dbReference>
<evidence type="ECO:0000259" key="3">
    <source>
        <dbReference type="PROSITE" id="PS51138"/>
    </source>
</evidence>
<dbReference type="InterPro" id="IPR008395">
    <property type="entry name" value="Agenet-like_dom"/>
</dbReference>
<dbReference type="PANTHER" id="PTHR31917">
    <property type="entry name" value="AGENET DOMAIN-CONTAINING PROTEIN-RELATED"/>
    <property type="match status" value="1"/>
</dbReference>
<dbReference type="AlphaFoldDB" id="A0AAD8P392"/>
<proteinExistence type="predicted"/>
<accession>A0AAD8P392</accession>
<keyword evidence="5" id="KW-1185">Reference proteome</keyword>
<dbReference type="PANTHER" id="PTHR31917:SF68">
    <property type="entry name" value="PLANT TUDOR-LIKE RNA-BINDING PROTEIN-RELATED"/>
    <property type="match status" value="1"/>
</dbReference>
<dbReference type="SMART" id="SM00743">
    <property type="entry name" value="Agenet"/>
    <property type="match status" value="2"/>
</dbReference>
<evidence type="ECO:0000313" key="4">
    <source>
        <dbReference type="EMBL" id="KAK1437520.1"/>
    </source>
</evidence>
<comment type="caution">
    <text evidence="4">The sequence shown here is derived from an EMBL/GenBank/DDBJ whole genome shotgun (WGS) entry which is preliminary data.</text>
</comment>
<dbReference type="SMART" id="SM01191">
    <property type="entry name" value="ENT"/>
    <property type="match status" value="1"/>
</dbReference>
<evidence type="ECO:0000256" key="1">
    <source>
        <dbReference type="ARBA" id="ARBA00004123"/>
    </source>
</evidence>
<dbReference type="Proteomes" id="UP001229421">
    <property type="component" value="Unassembled WGS sequence"/>
</dbReference>
<organism evidence="4 5">
    <name type="scientific">Tagetes erecta</name>
    <name type="common">African marigold</name>
    <dbReference type="NCBI Taxonomy" id="13708"/>
    <lineage>
        <taxon>Eukaryota</taxon>
        <taxon>Viridiplantae</taxon>
        <taxon>Streptophyta</taxon>
        <taxon>Embryophyta</taxon>
        <taxon>Tracheophyta</taxon>
        <taxon>Spermatophyta</taxon>
        <taxon>Magnoliopsida</taxon>
        <taxon>eudicotyledons</taxon>
        <taxon>Gunneridae</taxon>
        <taxon>Pentapetalae</taxon>
        <taxon>asterids</taxon>
        <taxon>campanulids</taxon>
        <taxon>Asterales</taxon>
        <taxon>Asteraceae</taxon>
        <taxon>Asteroideae</taxon>
        <taxon>Heliantheae alliance</taxon>
        <taxon>Tageteae</taxon>
        <taxon>Tagetes</taxon>
    </lineage>
</organism>
<dbReference type="InterPro" id="IPR005491">
    <property type="entry name" value="ENT_dom"/>
</dbReference>
<reference evidence="4" key="1">
    <citation type="journal article" date="2023" name="bioRxiv">
        <title>Improved chromosome-level genome assembly for marigold (Tagetes erecta).</title>
        <authorList>
            <person name="Jiang F."/>
            <person name="Yuan L."/>
            <person name="Wang S."/>
            <person name="Wang H."/>
            <person name="Xu D."/>
            <person name="Wang A."/>
            <person name="Fan W."/>
        </authorList>
    </citation>
    <scope>NUCLEOTIDE SEQUENCE</scope>
    <source>
        <strain evidence="4">WSJ</strain>
        <tissue evidence="4">Leaf</tissue>
    </source>
</reference>
<dbReference type="Pfam" id="PF05641">
    <property type="entry name" value="Agenet"/>
    <property type="match status" value="1"/>
</dbReference>
<protein>
    <recommendedName>
        <fullName evidence="3">ENT domain-containing protein</fullName>
    </recommendedName>
</protein>
<evidence type="ECO:0000313" key="5">
    <source>
        <dbReference type="Proteomes" id="UP001229421"/>
    </source>
</evidence>
<dbReference type="Gene3D" id="1.10.1240.40">
    <property type="entry name" value="ENT domain"/>
    <property type="match status" value="1"/>
</dbReference>
<comment type="subcellular location">
    <subcellularLocation>
        <location evidence="1">Nucleus</location>
    </subcellularLocation>
</comment>
<sequence>MVFECFNIGFKDFNFGKKHKFWIMKYKRGSTVEVFCAQSWRCARIVYGKGHNYTVSYDVYPGFTDKDDVERVSVESIRPCPPLLEISESWIPGDVAEVFHNLSWKMAIVLKDFGLDQFLVRIVESSQEFEVMKSELRVRQSYRKGEWIVISKVPSDYKDANSTKLLKYDQDSGSQAKQKETIEDSRAKDLCFDAQNNHLMESHVTPSKTLKRASTCRYSQDETDTKRARKLRMSEKEAMQARVLGTSHKVVVDVANRKTCIDTACGYESSSGSCSMYSYKPYEIYHGQGYVEDIEDHESDAESICRFEDHEEKSQETDESAANETAADEIHRLELHAYRNTMAALHASGPLSWENETMVTNLRLSLHISNDEHMTMLKHLLYAPCN</sequence>
<dbReference type="PROSITE" id="PS51138">
    <property type="entry name" value="ENT"/>
    <property type="match status" value="1"/>
</dbReference>
<dbReference type="Pfam" id="PF03735">
    <property type="entry name" value="ENT"/>
    <property type="match status" value="1"/>
</dbReference>
<dbReference type="GO" id="GO:0005634">
    <property type="term" value="C:nucleus"/>
    <property type="evidence" value="ECO:0007669"/>
    <property type="project" value="UniProtKB-SubCell"/>
</dbReference>
<evidence type="ECO:0000256" key="2">
    <source>
        <dbReference type="ARBA" id="ARBA00023242"/>
    </source>
</evidence>
<dbReference type="SUPFAM" id="SSF158639">
    <property type="entry name" value="ENT-like"/>
    <property type="match status" value="1"/>
</dbReference>
<feature type="domain" description="ENT" evidence="3">
    <location>
        <begin position="326"/>
        <end position="386"/>
    </location>
</feature>
<dbReference type="EMBL" id="JAUHHV010000001">
    <property type="protein sequence ID" value="KAK1437520.1"/>
    <property type="molecule type" value="Genomic_DNA"/>
</dbReference>